<keyword evidence="3" id="KW-1185">Reference proteome</keyword>
<proteinExistence type="predicted"/>
<keyword evidence="1" id="KW-0812">Transmembrane</keyword>
<keyword evidence="1" id="KW-0472">Membrane</keyword>
<protein>
    <submittedName>
        <fullName evidence="2">Uncharacterized protein</fullName>
    </submittedName>
</protein>
<accession>A0ABV5IXN4</accession>
<sequence length="42" mass="4956">MNDEHLGEPRQPWRPPRKKRIWPWVVLIIVVAGVLINITLTI</sequence>
<dbReference type="RefSeq" id="WP_268246061.1">
    <property type="nucleotide sequence ID" value="NZ_BMRC01000005.1"/>
</dbReference>
<feature type="transmembrane region" description="Helical" evidence="1">
    <location>
        <begin position="21"/>
        <end position="40"/>
    </location>
</feature>
<gene>
    <name evidence="2" type="ORF">ACFFV7_46660</name>
</gene>
<evidence type="ECO:0000313" key="3">
    <source>
        <dbReference type="Proteomes" id="UP001589647"/>
    </source>
</evidence>
<reference evidence="2 3" key="1">
    <citation type="submission" date="2024-09" db="EMBL/GenBank/DDBJ databases">
        <authorList>
            <person name="Sun Q."/>
            <person name="Mori K."/>
        </authorList>
    </citation>
    <scope>NUCLEOTIDE SEQUENCE [LARGE SCALE GENOMIC DNA]</scope>
    <source>
        <strain evidence="2 3">CCM 3426</strain>
    </source>
</reference>
<evidence type="ECO:0000313" key="2">
    <source>
        <dbReference type="EMBL" id="MFB9208735.1"/>
    </source>
</evidence>
<dbReference type="Proteomes" id="UP001589647">
    <property type="component" value="Unassembled WGS sequence"/>
</dbReference>
<evidence type="ECO:0000256" key="1">
    <source>
        <dbReference type="SAM" id="Phobius"/>
    </source>
</evidence>
<dbReference type="EMBL" id="JBHMEI010000078">
    <property type="protein sequence ID" value="MFB9208735.1"/>
    <property type="molecule type" value="Genomic_DNA"/>
</dbReference>
<keyword evidence="1" id="KW-1133">Transmembrane helix</keyword>
<name>A0ABV5IXN4_9ACTN</name>
<comment type="caution">
    <text evidence="2">The sequence shown here is derived from an EMBL/GenBank/DDBJ whole genome shotgun (WGS) entry which is preliminary data.</text>
</comment>
<organism evidence="2 3">
    <name type="scientific">Nonomuraea spiralis</name>
    <dbReference type="NCBI Taxonomy" id="46182"/>
    <lineage>
        <taxon>Bacteria</taxon>
        <taxon>Bacillati</taxon>
        <taxon>Actinomycetota</taxon>
        <taxon>Actinomycetes</taxon>
        <taxon>Streptosporangiales</taxon>
        <taxon>Streptosporangiaceae</taxon>
        <taxon>Nonomuraea</taxon>
    </lineage>
</organism>